<comment type="caution">
    <text evidence="1">The sequence shown here is derived from an EMBL/GenBank/DDBJ whole genome shotgun (WGS) entry which is preliminary data.</text>
</comment>
<accession>A0ABT1BT75</accession>
<organism evidence="1 2">
    <name type="scientific">Segatella cerevisiae</name>
    <dbReference type="NCBI Taxonomy" id="2053716"/>
    <lineage>
        <taxon>Bacteria</taxon>
        <taxon>Pseudomonadati</taxon>
        <taxon>Bacteroidota</taxon>
        <taxon>Bacteroidia</taxon>
        <taxon>Bacteroidales</taxon>
        <taxon>Prevotellaceae</taxon>
        <taxon>Segatella</taxon>
    </lineage>
</organism>
<protein>
    <submittedName>
        <fullName evidence="1">Uncharacterized protein</fullName>
    </submittedName>
</protein>
<proteinExistence type="predicted"/>
<sequence length="241" mass="28079">MKQLKMMCIKGFGNNGIKYVFQLHKIGFSWKTLSSEHCHTPTLPKSKLIWETSYGEYCLCSVVLADFSENGIWDDLKTYLESVKSFPNVRSILIDVTPGEQSPHLINHFFSCLYIDETDKFQTVRDFIKLYADAVDRNGMLCMDINDFFLVVRGRKILSVDMFPFENMLNEAIEKASCFYIPENEYGIIYFQTSKKEESIVKEEFNAFASFMKKSSPRAEIKLNYSYREDHYLCILQTTPI</sequence>
<evidence type="ECO:0000313" key="2">
    <source>
        <dbReference type="Proteomes" id="UP001204015"/>
    </source>
</evidence>
<gene>
    <name evidence="1" type="ORF">NG821_00190</name>
</gene>
<dbReference type="Proteomes" id="UP001204015">
    <property type="component" value="Unassembled WGS sequence"/>
</dbReference>
<evidence type="ECO:0000313" key="1">
    <source>
        <dbReference type="EMBL" id="MCO6024279.1"/>
    </source>
</evidence>
<keyword evidence="2" id="KW-1185">Reference proteome</keyword>
<dbReference type="RefSeq" id="WP_252759641.1">
    <property type="nucleotide sequence ID" value="NZ_JAMXLY010000001.1"/>
</dbReference>
<reference evidence="1 2" key="1">
    <citation type="submission" date="2022-06" db="EMBL/GenBank/DDBJ databases">
        <title>A taxonomic note on the genus Prevotella: Description of four novel genera and emended description of the genera Hallella and Xylanibacter.</title>
        <authorList>
            <person name="Hitch T.C.A."/>
        </authorList>
    </citation>
    <scope>NUCLEOTIDE SEQUENCE [LARGE SCALE GENOMIC DNA]</scope>
    <source>
        <strain evidence="1 2">DSM 100619</strain>
    </source>
</reference>
<dbReference type="EMBL" id="JAMXLY010000001">
    <property type="protein sequence ID" value="MCO6024279.1"/>
    <property type="molecule type" value="Genomic_DNA"/>
</dbReference>
<name>A0ABT1BT75_9BACT</name>